<dbReference type="PANTHER" id="PTHR47642:SF5">
    <property type="entry name" value="ATP-DEPENDENT DNA HELICASE"/>
    <property type="match status" value="1"/>
</dbReference>
<accession>A0A9K3Q348</accession>
<keyword evidence="1" id="KW-0234">DNA repair</keyword>
<gene>
    <name evidence="3" type="ORF">IV203_027223</name>
</gene>
<feature type="domain" description="DNA helicase Pif1-like DEAD-box helicase" evidence="2">
    <location>
        <begin position="135"/>
        <end position="303"/>
    </location>
</feature>
<dbReference type="EMBL" id="JAGRRH010000005">
    <property type="protein sequence ID" value="KAG7369477.1"/>
    <property type="molecule type" value="Genomic_DNA"/>
</dbReference>
<dbReference type="GO" id="GO:0000723">
    <property type="term" value="P:telomere maintenance"/>
    <property type="evidence" value="ECO:0007669"/>
    <property type="project" value="InterPro"/>
</dbReference>
<dbReference type="EC" id="5.6.2.3" evidence="1"/>
<dbReference type="AlphaFoldDB" id="A0A9K3Q348"/>
<organism evidence="3 4">
    <name type="scientific">Nitzschia inconspicua</name>
    <dbReference type="NCBI Taxonomy" id="303405"/>
    <lineage>
        <taxon>Eukaryota</taxon>
        <taxon>Sar</taxon>
        <taxon>Stramenopiles</taxon>
        <taxon>Ochrophyta</taxon>
        <taxon>Bacillariophyta</taxon>
        <taxon>Bacillariophyceae</taxon>
        <taxon>Bacillariophycidae</taxon>
        <taxon>Bacillariales</taxon>
        <taxon>Bacillariaceae</taxon>
        <taxon>Nitzschia</taxon>
    </lineage>
</organism>
<dbReference type="InterPro" id="IPR051055">
    <property type="entry name" value="PIF1_helicase"/>
</dbReference>
<keyword evidence="1" id="KW-0378">Hydrolase</keyword>
<evidence type="ECO:0000313" key="4">
    <source>
        <dbReference type="Proteomes" id="UP000693970"/>
    </source>
</evidence>
<dbReference type="GO" id="GO:0005524">
    <property type="term" value="F:ATP binding"/>
    <property type="evidence" value="ECO:0007669"/>
    <property type="project" value="UniProtKB-KW"/>
</dbReference>
<comment type="similarity">
    <text evidence="1">Belongs to the helicase family.</text>
</comment>
<dbReference type="GO" id="GO:0016787">
    <property type="term" value="F:hydrolase activity"/>
    <property type="evidence" value="ECO:0007669"/>
    <property type="project" value="UniProtKB-KW"/>
</dbReference>
<comment type="catalytic activity">
    <reaction evidence="1">
        <text>ATP + H2O = ADP + phosphate + H(+)</text>
        <dbReference type="Rhea" id="RHEA:13065"/>
        <dbReference type="ChEBI" id="CHEBI:15377"/>
        <dbReference type="ChEBI" id="CHEBI:15378"/>
        <dbReference type="ChEBI" id="CHEBI:30616"/>
        <dbReference type="ChEBI" id="CHEBI:43474"/>
        <dbReference type="ChEBI" id="CHEBI:456216"/>
        <dbReference type="EC" id="5.6.2.3"/>
    </reaction>
</comment>
<keyword evidence="1" id="KW-0067">ATP-binding</keyword>
<dbReference type="Proteomes" id="UP000693970">
    <property type="component" value="Unassembled WGS sequence"/>
</dbReference>
<keyword evidence="1" id="KW-0347">Helicase</keyword>
<dbReference type="GO" id="GO:0006310">
    <property type="term" value="P:DNA recombination"/>
    <property type="evidence" value="ECO:0007669"/>
    <property type="project" value="UniProtKB-KW"/>
</dbReference>
<comment type="cofactor">
    <cofactor evidence="1">
        <name>Mg(2+)</name>
        <dbReference type="ChEBI" id="CHEBI:18420"/>
    </cofactor>
</comment>
<dbReference type="GO" id="GO:0006281">
    <property type="term" value="P:DNA repair"/>
    <property type="evidence" value="ECO:0007669"/>
    <property type="project" value="UniProtKB-KW"/>
</dbReference>
<dbReference type="Pfam" id="PF05970">
    <property type="entry name" value="PIF1"/>
    <property type="match status" value="1"/>
</dbReference>
<evidence type="ECO:0000256" key="1">
    <source>
        <dbReference type="RuleBase" id="RU363044"/>
    </source>
</evidence>
<dbReference type="GO" id="GO:0043139">
    <property type="term" value="F:5'-3' DNA helicase activity"/>
    <property type="evidence" value="ECO:0007669"/>
    <property type="project" value="UniProtKB-EC"/>
</dbReference>
<keyword evidence="1" id="KW-0233">DNA recombination</keyword>
<reference evidence="3" key="1">
    <citation type="journal article" date="2021" name="Sci. Rep.">
        <title>Diploid genomic architecture of Nitzschia inconspicua, an elite biomass production diatom.</title>
        <authorList>
            <person name="Oliver A."/>
            <person name="Podell S."/>
            <person name="Pinowska A."/>
            <person name="Traller J.C."/>
            <person name="Smith S.R."/>
            <person name="McClure R."/>
            <person name="Beliaev A."/>
            <person name="Bohutskyi P."/>
            <person name="Hill E.A."/>
            <person name="Rabines A."/>
            <person name="Zheng H."/>
            <person name="Allen L.Z."/>
            <person name="Kuo A."/>
            <person name="Grigoriev I.V."/>
            <person name="Allen A.E."/>
            <person name="Hazlebeck D."/>
            <person name="Allen E.E."/>
        </authorList>
    </citation>
    <scope>NUCLEOTIDE SEQUENCE</scope>
    <source>
        <strain evidence="3">Hildebrandi</strain>
    </source>
</reference>
<reference evidence="3" key="2">
    <citation type="submission" date="2021-04" db="EMBL/GenBank/DDBJ databases">
        <authorList>
            <person name="Podell S."/>
        </authorList>
    </citation>
    <scope>NUCLEOTIDE SEQUENCE</scope>
    <source>
        <strain evidence="3">Hildebrandi</strain>
    </source>
</reference>
<name>A0A9K3Q348_9STRA</name>
<dbReference type="PANTHER" id="PTHR47642">
    <property type="entry name" value="ATP-DEPENDENT DNA HELICASE"/>
    <property type="match status" value="1"/>
</dbReference>
<sequence length="555" mass="62620">MRLSALFLGAIPMLQQGLMGAVLCTVLAISQKIQKRRIVNTLHQLQSICRIVDENGHITDIEVNGTLKNIRDFAEIHFSEDVDQKKSFEIMMCAFIDRLYKESNKSAEGTWKVVESMEPSVSKKRKSNDEREKIGKVNYHKQLIGFLSGAGGTGKSHVIKTACQYAQKLCKALGVKFDKRTIVVTAPTGAAAVSINGETTAGAFAFKRKVKDEQEEFKITYLVIVDEVSFAFVEDMELLNEKIKQIFDNPWEPFGGVPIVFSGDFAQLSPVGGRPLYKSEHSIVWKEYLNAFMELRTNHRFDKDVNWGAMLGRFRDVGLSTKEVAIINTRVVGNLRFHVRGTRREYCNMKRKAQDIIYADVGEAHVEDQCNKRRDPLLKLYYGRPLYINHNEDVAGCVANGAICEFRGVKLKPAVSQKDFETIIIDGYHVNCVSITQVDSLLVNMLDGCKGGNKETIIELSPKVIYASAKFPVPFTGPITKNSMRTRRRISFEQFPVNCANARTVHKLQGRSIHHLVVSAWDYTDNRVYVCLSLCTTMKGLFLREPLNPSKTKEE</sequence>
<dbReference type="InterPro" id="IPR010285">
    <property type="entry name" value="DNA_helicase_pif1-like_DEAD"/>
</dbReference>
<evidence type="ECO:0000313" key="3">
    <source>
        <dbReference type="EMBL" id="KAG7369477.1"/>
    </source>
</evidence>
<evidence type="ECO:0000259" key="2">
    <source>
        <dbReference type="Pfam" id="PF05970"/>
    </source>
</evidence>
<protein>
    <recommendedName>
        <fullName evidence="1">ATP-dependent DNA helicase</fullName>
        <ecNumber evidence="1">5.6.2.3</ecNumber>
    </recommendedName>
</protein>
<comment type="caution">
    <text evidence="3">The sequence shown here is derived from an EMBL/GenBank/DDBJ whole genome shotgun (WGS) entry which is preliminary data.</text>
</comment>
<keyword evidence="1" id="KW-0227">DNA damage</keyword>
<keyword evidence="4" id="KW-1185">Reference proteome</keyword>
<dbReference type="OrthoDB" id="432234at2759"/>
<proteinExistence type="inferred from homology"/>
<keyword evidence="1" id="KW-0547">Nucleotide-binding</keyword>